<evidence type="ECO:0000313" key="2">
    <source>
        <dbReference type="Proteomes" id="UP000324222"/>
    </source>
</evidence>
<name>A0A5B7GBC5_PORTR</name>
<keyword evidence="2" id="KW-1185">Reference proteome</keyword>
<accession>A0A5B7GBC5</accession>
<organism evidence="1 2">
    <name type="scientific">Portunus trituberculatus</name>
    <name type="common">Swimming crab</name>
    <name type="synonym">Neptunus trituberculatus</name>
    <dbReference type="NCBI Taxonomy" id="210409"/>
    <lineage>
        <taxon>Eukaryota</taxon>
        <taxon>Metazoa</taxon>
        <taxon>Ecdysozoa</taxon>
        <taxon>Arthropoda</taxon>
        <taxon>Crustacea</taxon>
        <taxon>Multicrustacea</taxon>
        <taxon>Malacostraca</taxon>
        <taxon>Eumalacostraca</taxon>
        <taxon>Eucarida</taxon>
        <taxon>Decapoda</taxon>
        <taxon>Pleocyemata</taxon>
        <taxon>Brachyura</taxon>
        <taxon>Eubrachyura</taxon>
        <taxon>Portunoidea</taxon>
        <taxon>Portunidae</taxon>
        <taxon>Portuninae</taxon>
        <taxon>Portunus</taxon>
    </lineage>
</organism>
<comment type="caution">
    <text evidence="1">The sequence shown here is derived from an EMBL/GenBank/DDBJ whole genome shotgun (WGS) entry which is preliminary data.</text>
</comment>
<proteinExistence type="predicted"/>
<sequence length="87" mass="9128">MASRDRWLTPGASSTPGPGSVAGLAACFWASNEGSWCDGACRSEGVGLRERAGVSCVTERLTTGARTVRLIYERLNYPPAGIDKPVG</sequence>
<dbReference type="PROSITE" id="PS51257">
    <property type="entry name" value="PROKAR_LIPOPROTEIN"/>
    <property type="match status" value="1"/>
</dbReference>
<protein>
    <submittedName>
        <fullName evidence="1">Uncharacterized protein</fullName>
    </submittedName>
</protein>
<evidence type="ECO:0000313" key="1">
    <source>
        <dbReference type="EMBL" id="MPC54625.1"/>
    </source>
</evidence>
<dbReference type="Proteomes" id="UP000324222">
    <property type="component" value="Unassembled WGS sequence"/>
</dbReference>
<reference evidence="1 2" key="1">
    <citation type="submission" date="2019-05" db="EMBL/GenBank/DDBJ databases">
        <title>Another draft genome of Portunus trituberculatus and its Hox gene families provides insights of decapod evolution.</title>
        <authorList>
            <person name="Jeong J.-H."/>
            <person name="Song I."/>
            <person name="Kim S."/>
            <person name="Choi T."/>
            <person name="Kim D."/>
            <person name="Ryu S."/>
            <person name="Kim W."/>
        </authorList>
    </citation>
    <scope>NUCLEOTIDE SEQUENCE [LARGE SCALE GENOMIC DNA]</scope>
    <source>
        <tissue evidence="1">Muscle</tissue>
    </source>
</reference>
<dbReference type="AlphaFoldDB" id="A0A5B7GBC5"/>
<dbReference type="EMBL" id="VSRR010012498">
    <property type="protein sequence ID" value="MPC54625.1"/>
    <property type="molecule type" value="Genomic_DNA"/>
</dbReference>
<gene>
    <name evidence="1" type="ORF">E2C01_048547</name>
</gene>